<dbReference type="InterPro" id="IPR026992">
    <property type="entry name" value="DIOX_N"/>
</dbReference>
<dbReference type="PROSITE" id="PS51471">
    <property type="entry name" value="FE2OG_OXY"/>
    <property type="match status" value="1"/>
</dbReference>
<dbReference type="InterPro" id="IPR005123">
    <property type="entry name" value="Oxoglu/Fe-dep_dioxygenase_dom"/>
</dbReference>
<dbReference type="Pfam" id="PF03171">
    <property type="entry name" value="2OG-FeII_Oxy"/>
    <property type="match status" value="1"/>
</dbReference>
<sequence>MVIKTKADEREGSGAKLSIPTINLYCIDSDSVLRAAVVEKIRYACKNRGFFQVKNGIPVDVLDRMVHGMREFPEQENGLKKELYSKDAGNKEQYLSSNRFYKSKKEETGEIRLCVMGLLIHPNPKNYPRFAVGVLCREIVIEYSKQVKNLGYTLFELLSEAFGMNPNKLKDMDCAEELSIYGHYYPPFPKQELTIGTDQHTDGSFITILLQDKVGGLQVLYENQWVNVPHMEGALVIHAGDLLQASAHNPSYVIHYYQCFVLLLLDDQKFMKTDNSLLLWCSS</sequence>
<evidence type="ECO:0000256" key="2">
    <source>
        <dbReference type="ARBA" id="ARBA00022723"/>
    </source>
</evidence>
<dbReference type="STRING" id="3750.A0A498HP49"/>
<comment type="similarity">
    <text evidence="1 5">Belongs to the iron/ascorbate-dependent oxidoreductase family.</text>
</comment>
<comment type="caution">
    <text evidence="7">The sequence shown here is derived from an EMBL/GenBank/DDBJ whole genome shotgun (WGS) entry which is preliminary data.</text>
</comment>
<evidence type="ECO:0000313" key="8">
    <source>
        <dbReference type="Proteomes" id="UP000290289"/>
    </source>
</evidence>
<evidence type="ECO:0000256" key="3">
    <source>
        <dbReference type="ARBA" id="ARBA00023002"/>
    </source>
</evidence>
<protein>
    <recommendedName>
        <fullName evidence="6">Fe2OG dioxygenase domain-containing protein</fullName>
    </recommendedName>
</protein>
<proteinExistence type="inferred from homology"/>
<dbReference type="GO" id="GO:0051213">
    <property type="term" value="F:dioxygenase activity"/>
    <property type="evidence" value="ECO:0007669"/>
    <property type="project" value="UniProtKB-ARBA"/>
</dbReference>
<dbReference type="PANTHER" id="PTHR10209">
    <property type="entry name" value="OXIDOREDUCTASE, 2OG-FE II OXYGENASE FAMILY PROTEIN"/>
    <property type="match status" value="1"/>
</dbReference>
<evidence type="ECO:0000313" key="7">
    <source>
        <dbReference type="EMBL" id="RXH70941.1"/>
    </source>
</evidence>
<name>A0A498HP49_MALDO</name>
<dbReference type="SUPFAM" id="SSF51197">
    <property type="entry name" value="Clavaminate synthase-like"/>
    <property type="match status" value="1"/>
</dbReference>
<keyword evidence="2 5" id="KW-0479">Metal-binding</keyword>
<dbReference type="EMBL" id="RDQH01000342">
    <property type="protein sequence ID" value="RXH70941.1"/>
    <property type="molecule type" value="Genomic_DNA"/>
</dbReference>
<reference evidence="7 8" key="1">
    <citation type="submission" date="2018-10" db="EMBL/GenBank/DDBJ databases">
        <title>A high-quality apple genome assembly.</title>
        <authorList>
            <person name="Hu J."/>
        </authorList>
    </citation>
    <scope>NUCLEOTIDE SEQUENCE [LARGE SCALE GENOMIC DNA]</scope>
    <source>
        <strain evidence="8">cv. HFTH1</strain>
        <tissue evidence="7">Young leaf</tissue>
    </source>
</reference>
<dbReference type="Gene3D" id="2.60.120.330">
    <property type="entry name" value="B-lactam Antibiotic, Isopenicillin N Synthase, Chain"/>
    <property type="match status" value="1"/>
</dbReference>
<gene>
    <name evidence="7" type="ORF">DVH24_015563</name>
</gene>
<dbReference type="Pfam" id="PF14226">
    <property type="entry name" value="DIOX_N"/>
    <property type="match status" value="1"/>
</dbReference>
<evidence type="ECO:0000259" key="6">
    <source>
        <dbReference type="PROSITE" id="PS51471"/>
    </source>
</evidence>
<dbReference type="AlphaFoldDB" id="A0A498HP49"/>
<dbReference type="InterPro" id="IPR044861">
    <property type="entry name" value="IPNS-like_FE2OG_OXY"/>
</dbReference>
<evidence type="ECO:0000256" key="1">
    <source>
        <dbReference type="ARBA" id="ARBA00008056"/>
    </source>
</evidence>
<dbReference type="Proteomes" id="UP000290289">
    <property type="component" value="Chromosome 16"/>
</dbReference>
<evidence type="ECO:0000256" key="4">
    <source>
        <dbReference type="ARBA" id="ARBA00023004"/>
    </source>
</evidence>
<accession>A0A498HP49</accession>
<dbReference type="InterPro" id="IPR027443">
    <property type="entry name" value="IPNS-like_sf"/>
</dbReference>
<keyword evidence="3 5" id="KW-0560">Oxidoreductase</keyword>
<keyword evidence="8" id="KW-1185">Reference proteome</keyword>
<dbReference type="GO" id="GO:0046872">
    <property type="term" value="F:metal ion binding"/>
    <property type="evidence" value="ECO:0007669"/>
    <property type="project" value="UniProtKB-KW"/>
</dbReference>
<evidence type="ECO:0000256" key="5">
    <source>
        <dbReference type="RuleBase" id="RU003682"/>
    </source>
</evidence>
<keyword evidence="4 5" id="KW-0408">Iron</keyword>
<feature type="domain" description="Fe2OG dioxygenase" evidence="6">
    <location>
        <begin position="174"/>
        <end position="283"/>
    </location>
</feature>
<dbReference type="PANTHER" id="PTHR10209:SF123">
    <property type="entry name" value="FE2OG DIOXYGENASE DOMAIN-CONTAINING PROTEIN"/>
    <property type="match status" value="1"/>
</dbReference>
<organism evidence="7 8">
    <name type="scientific">Malus domestica</name>
    <name type="common">Apple</name>
    <name type="synonym">Pyrus malus</name>
    <dbReference type="NCBI Taxonomy" id="3750"/>
    <lineage>
        <taxon>Eukaryota</taxon>
        <taxon>Viridiplantae</taxon>
        <taxon>Streptophyta</taxon>
        <taxon>Embryophyta</taxon>
        <taxon>Tracheophyta</taxon>
        <taxon>Spermatophyta</taxon>
        <taxon>Magnoliopsida</taxon>
        <taxon>eudicotyledons</taxon>
        <taxon>Gunneridae</taxon>
        <taxon>Pentapetalae</taxon>
        <taxon>rosids</taxon>
        <taxon>fabids</taxon>
        <taxon>Rosales</taxon>
        <taxon>Rosaceae</taxon>
        <taxon>Amygdaloideae</taxon>
        <taxon>Maleae</taxon>
        <taxon>Malus</taxon>
    </lineage>
</organism>